<keyword evidence="3" id="KW-1185">Reference proteome</keyword>
<dbReference type="KEGG" id="scm:SCHCO_02626893"/>
<dbReference type="AlphaFoldDB" id="D8Q4A6"/>
<sequence length="84" mass="9302">MGCSQAPLSSGRKVSNPEEQGRIRRLQVNERVQVRRANSNDWIPGVIVSALQYFGVVGEGYEVQYDSGGRETMPASPQHIQPTM</sequence>
<dbReference type="Proteomes" id="UP000007431">
    <property type="component" value="Unassembled WGS sequence"/>
</dbReference>
<reference evidence="2 3" key="1">
    <citation type="journal article" date="2010" name="Nat. Biotechnol.">
        <title>Genome sequence of the model mushroom Schizophyllum commune.</title>
        <authorList>
            <person name="Ohm R.A."/>
            <person name="de Jong J.F."/>
            <person name="Lugones L.G."/>
            <person name="Aerts A."/>
            <person name="Kothe E."/>
            <person name="Stajich J.E."/>
            <person name="de Vries R.P."/>
            <person name="Record E."/>
            <person name="Levasseur A."/>
            <person name="Baker S.E."/>
            <person name="Bartholomew K.A."/>
            <person name="Coutinho P.M."/>
            <person name="Erdmann S."/>
            <person name="Fowler T.J."/>
            <person name="Gathman A.C."/>
            <person name="Lombard V."/>
            <person name="Henrissat B."/>
            <person name="Knabe N."/>
            <person name="Kuees U."/>
            <person name="Lilly W.W."/>
            <person name="Lindquist E."/>
            <person name="Lucas S."/>
            <person name="Magnuson J.K."/>
            <person name="Piumi F."/>
            <person name="Raudaskoski M."/>
            <person name="Salamov A."/>
            <person name="Schmutz J."/>
            <person name="Schwarze F.W.M.R."/>
            <person name="vanKuyk P.A."/>
            <person name="Horton J.S."/>
            <person name="Grigoriev I.V."/>
            <person name="Woesten H.A.B."/>
        </authorList>
    </citation>
    <scope>NUCLEOTIDE SEQUENCE [LARGE SCALE GENOMIC DNA]</scope>
    <source>
        <strain evidence="3">H4-8 / FGSC 9210</strain>
    </source>
</reference>
<dbReference type="OrthoDB" id="10300818at2759"/>
<evidence type="ECO:0000256" key="1">
    <source>
        <dbReference type="SAM" id="MobiDB-lite"/>
    </source>
</evidence>
<dbReference type="HOGENOM" id="CLU_2528740_0_0_1"/>
<feature type="region of interest" description="Disordered" evidence="1">
    <location>
        <begin position="1"/>
        <end position="22"/>
    </location>
</feature>
<organism evidence="3">
    <name type="scientific">Schizophyllum commune (strain H4-8 / FGSC 9210)</name>
    <name type="common">Split gill fungus</name>
    <dbReference type="NCBI Taxonomy" id="578458"/>
    <lineage>
        <taxon>Eukaryota</taxon>
        <taxon>Fungi</taxon>
        <taxon>Dikarya</taxon>
        <taxon>Basidiomycota</taxon>
        <taxon>Agaricomycotina</taxon>
        <taxon>Agaricomycetes</taxon>
        <taxon>Agaricomycetidae</taxon>
        <taxon>Agaricales</taxon>
        <taxon>Schizophyllaceae</taxon>
        <taxon>Schizophyllum</taxon>
    </lineage>
</organism>
<dbReference type="EMBL" id="GL377306">
    <property type="protein sequence ID" value="EFI97196.1"/>
    <property type="molecule type" value="Genomic_DNA"/>
</dbReference>
<dbReference type="InParanoid" id="D8Q4A6"/>
<name>D8Q4A6_SCHCM</name>
<dbReference type="VEuPathDB" id="FungiDB:SCHCODRAFT_02626893"/>
<dbReference type="CDD" id="cd04508">
    <property type="entry name" value="Tudor_SF"/>
    <property type="match status" value="1"/>
</dbReference>
<protein>
    <recommendedName>
        <fullName evidence="4">Agenet-like domain-containing protein</fullName>
    </recommendedName>
</protein>
<evidence type="ECO:0008006" key="4">
    <source>
        <dbReference type="Google" id="ProtNLM"/>
    </source>
</evidence>
<dbReference type="GeneID" id="9596185"/>
<feature type="non-terminal residue" evidence="2">
    <location>
        <position position="84"/>
    </location>
</feature>
<dbReference type="RefSeq" id="XP_003032099.1">
    <property type="nucleotide sequence ID" value="XM_003032053.1"/>
</dbReference>
<proteinExistence type="predicted"/>
<evidence type="ECO:0000313" key="3">
    <source>
        <dbReference type="Proteomes" id="UP000007431"/>
    </source>
</evidence>
<dbReference type="Gene3D" id="2.30.30.140">
    <property type="match status" value="1"/>
</dbReference>
<evidence type="ECO:0000313" key="2">
    <source>
        <dbReference type="EMBL" id="EFI97196.1"/>
    </source>
</evidence>
<accession>D8Q4A6</accession>
<gene>
    <name evidence="2" type="ORF">SCHCODRAFT_108825</name>
</gene>